<dbReference type="STRING" id="862517.HMPREF9225_0755"/>
<comment type="caution">
    <text evidence="2">The sequence shown here is derived from an EMBL/GenBank/DDBJ whole genome shotgun (WGS) entry which is preliminary data.</text>
</comment>
<dbReference type="HOGENOM" id="CLU_2718788_0_0_9"/>
<reference evidence="2 3" key="1">
    <citation type="submission" date="2010-07" db="EMBL/GenBank/DDBJ databases">
        <authorList>
            <person name="Muzny D."/>
            <person name="Qin X."/>
            <person name="Deng J."/>
            <person name="Jiang H."/>
            <person name="Liu Y."/>
            <person name="Qu J."/>
            <person name="Song X.-Z."/>
            <person name="Zhang L."/>
            <person name="Thornton R."/>
            <person name="Coyle M."/>
            <person name="Francisco L."/>
            <person name="Jackson L."/>
            <person name="Javaid M."/>
            <person name="Korchina V."/>
            <person name="Kovar C."/>
            <person name="Mata R."/>
            <person name="Mathew T."/>
            <person name="Ngo R."/>
            <person name="Nguyen L."/>
            <person name="Nguyen N."/>
            <person name="Okwuonu G."/>
            <person name="Ongeri F."/>
            <person name="Pham C."/>
            <person name="Simmons D."/>
            <person name="Wilczek-Boney K."/>
            <person name="Hale W."/>
            <person name="Jakkamsetti A."/>
            <person name="Pham P."/>
            <person name="Ruth R."/>
            <person name="San Lucas F."/>
            <person name="Warren J."/>
            <person name="Zhang J."/>
            <person name="Zhao Z."/>
            <person name="Zhou C."/>
            <person name="Zhu D."/>
            <person name="Lee S."/>
            <person name="Bess C."/>
            <person name="Blankenburg K."/>
            <person name="Forbes L."/>
            <person name="Fu Q."/>
            <person name="Gubbala S."/>
            <person name="Hirani K."/>
            <person name="Jayaseelan J.C."/>
            <person name="Lara F."/>
            <person name="Munidasa M."/>
            <person name="Palculict T."/>
            <person name="Patil S."/>
            <person name="Pu L.-L."/>
            <person name="Saada N."/>
            <person name="Tang L."/>
            <person name="Weissenberger G."/>
            <person name="Zhu Y."/>
            <person name="Hemphill L."/>
            <person name="Shang Y."/>
            <person name="Youmans B."/>
            <person name="Ayvaz T."/>
            <person name="Ross M."/>
            <person name="Santibanez J."/>
            <person name="Aqrawi P."/>
            <person name="Gross S."/>
            <person name="Joshi V."/>
            <person name="Fowler G."/>
            <person name="Nazareth L."/>
            <person name="Reid J."/>
            <person name="Worley K."/>
            <person name="Petrosino J."/>
            <person name="Highlander S."/>
            <person name="Gibbs R."/>
        </authorList>
    </citation>
    <scope>NUCLEOTIDE SEQUENCE [LARGE SCALE GENOMIC DNA]</scope>
    <source>
        <strain evidence="2 3">ATCC BAA-1640</strain>
    </source>
</reference>
<evidence type="ECO:0000313" key="3">
    <source>
        <dbReference type="Proteomes" id="UP000003280"/>
    </source>
</evidence>
<dbReference type="RefSeq" id="WP_008901570.1">
    <property type="nucleotide sequence ID" value="NZ_GL397071.1"/>
</dbReference>
<proteinExistence type="predicted"/>
<name>E0NKR6_9FIRM</name>
<dbReference type="EMBL" id="AEEH01000029">
    <property type="protein sequence ID" value="EFM25607.1"/>
    <property type="molecule type" value="Genomic_DNA"/>
</dbReference>
<feature type="region of interest" description="Disordered" evidence="1">
    <location>
        <begin position="41"/>
        <end position="72"/>
    </location>
</feature>
<accession>E0NKR6</accession>
<dbReference type="Pfam" id="PF12655">
    <property type="entry name" value="CDIF630_02480-like"/>
    <property type="match status" value="1"/>
</dbReference>
<dbReference type="AlphaFoldDB" id="E0NKR6"/>
<dbReference type="InterPro" id="IPR024209">
    <property type="entry name" value="CDIF630_02480-like"/>
</dbReference>
<protein>
    <submittedName>
        <fullName evidence="2">Uncharacterized protein</fullName>
    </submittedName>
</protein>
<organism evidence="2 3">
    <name type="scientific">Peptoniphilus duerdenii ATCC BAA-1640</name>
    <dbReference type="NCBI Taxonomy" id="862517"/>
    <lineage>
        <taxon>Bacteria</taxon>
        <taxon>Bacillati</taxon>
        <taxon>Bacillota</taxon>
        <taxon>Tissierellia</taxon>
        <taxon>Tissierellales</taxon>
        <taxon>Peptoniphilaceae</taxon>
        <taxon>Peptoniphilus</taxon>
    </lineage>
</organism>
<evidence type="ECO:0000256" key="1">
    <source>
        <dbReference type="SAM" id="MobiDB-lite"/>
    </source>
</evidence>
<evidence type="ECO:0000313" key="2">
    <source>
        <dbReference type="EMBL" id="EFM25607.1"/>
    </source>
</evidence>
<sequence length="72" mass="8121">MNKEVKKETLSQDLVGKTKANLEQMNEIKHGDKAASDIYAKSEGKDPETGVEIPTEESVEEAKEWVDNQNRM</sequence>
<dbReference type="OrthoDB" id="1707997at2"/>
<gene>
    <name evidence="2" type="ORF">HMPREF9225_0755</name>
</gene>
<dbReference type="Proteomes" id="UP000003280">
    <property type="component" value="Unassembled WGS sequence"/>
</dbReference>
<keyword evidence="3" id="KW-1185">Reference proteome</keyword>